<evidence type="ECO:0000313" key="4">
    <source>
        <dbReference type="Proteomes" id="UP000321746"/>
    </source>
</evidence>
<dbReference type="OrthoDB" id="9812968at2"/>
<sequence>MHNGLSKTRYATRGHRAWTSGMMAETIAEAALSASGASILLRRARTSCGEVDLVVQQTSELCFVEVKQRPTWAEAMEALTHRQQHRIIKAAEIILANHPEWDYESISFDLVAVNNTGAARRIKNAFWLD</sequence>
<dbReference type="InterPro" id="IPR011335">
    <property type="entry name" value="Restrct_endonuc-II-like"/>
</dbReference>
<keyword evidence="4" id="KW-1185">Reference proteome</keyword>
<dbReference type="EMBL" id="BJYG01000016">
    <property type="protein sequence ID" value="GEN63102.1"/>
    <property type="molecule type" value="Genomic_DNA"/>
</dbReference>
<dbReference type="GO" id="GO:0003676">
    <property type="term" value="F:nucleic acid binding"/>
    <property type="evidence" value="ECO:0007669"/>
    <property type="project" value="InterPro"/>
</dbReference>
<evidence type="ECO:0000256" key="1">
    <source>
        <dbReference type="ARBA" id="ARBA00006738"/>
    </source>
</evidence>
<dbReference type="PANTHER" id="PTHR34039:SF1">
    <property type="entry name" value="UPF0102 PROTEIN YRAN"/>
    <property type="match status" value="1"/>
</dbReference>
<name>A0A511XJI2_9PROT</name>
<proteinExistence type="inferred from homology"/>
<organism evidence="3 4">
    <name type="scientific">Acetobacter oeni</name>
    <dbReference type="NCBI Taxonomy" id="304077"/>
    <lineage>
        <taxon>Bacteria</taxon>
        <taxon>Pseudomonadati</taxon>
        <taxon>Pseudomonadota</taxon>
        <taxon>Alphaproteobacteria</taxon>
        <taxon>Acetobacterales</taxon>
        <taxon>Acetobacteraceae</taxon>
        <taxon>Acetobacter</taxon>
    </lineage>
</organism>
<dbReference type="PANTHER" id="PTHR34039">
    <property type="entry name" value="UPF0102 PROTEIN YRAN"/>
    <property type="match status" value="1"/>
</dbReference>
<dbReference type="NCBIfam" id="TIGR00252">
    <property type="entry name" value="YraN family protein"/>
    <property type="match status" value="1"/>
</dbReference>
<gene>
    <name evidence="3" type="ORF">AOE01nite_13260</name>
</gene>
<evidence type="ECO:0000313" key="3">
    <source>
        <dbReference type="EMBL" id="GEN63102.1"/>
    </source>
</evidence>
<comment type="similarity">
    <text evidence="1 2">Belongs to the UPF0102 family.</text>
</comment>
<dbReference type="InterPro" id="IPR003509">
    <property type="entry name" value="UPF0102_YraN-like"/>
</dbReference>
<dbReference type="AlphaFoldDB" id="A0A511XJI2"/>
<reference evidence="3 4" key="1">
    <citation type="submission" date="2019-07" db="EMBL/GenBank/DDBJ databases">
        <title>Whole genome shotgun sequence of Acetobacter oeni NBRC 105207.</title>
        <authorList>
            <person name="Hosoyama A."/>
            <person name="Uohara A."/>
            <person name="Ohji S."/>
            <person name="Ichikawa N."/>
        </authorList>
    </citation>
    <scope>NUCLEOTIDE SEQUENCE [LARGE SCALE GENOMIC DNA]</scope>
    <source>
        <strain evidence="3 4">NBRC 105207</strain>
    </source>
</reference>
<accession>A0A511XJI2</accession>
<dbReference type="Pfam" id="PF02021">
    <property type="entry name" value="UPF0102"/>
    <property type="match status" value="1"/>
</dbReference>
<dbReference type="HAMAP" id="MF_00048">
    <property type="entry name" value="UPF0102"/>
    <property type="match status" value="1"/>
</dbReference>
<dbReference type="Gene3D" id="3.40.1350.10">
    <property type="match status" value="1"/>
</dbReference>
<dbReference type="Proteomes" id="UP000321746">
    <property type="component" value="Unassembled WGS sequence"/>
</dbReference>
<dbReference type="SUPFAM" id="SSF52980">
    <property type="entry name" value="Restriction endonuclease-like"/>
    <property type="match status" value="1"/>
</dbReference>
<comment type="caution">
    <text evidence="3">The sequence shown here is derived from an EMBL/GenBank/DDBJ whole genome shotgun (WGS) entry which is preliminary data.</text>
</comment>
<evidence type="ECO:0000256" key="2">
    <source>
        <dbReference type="HAMAP-Rule" id="MF_00048"/>
    </source>
</evidence>
<protein>
    <recommendedName>
        <fullName evidence="2">UPF0102 protein AOE01nite_13260</fullName>
    </recommendedName>
</protein>
<dbReference type="InterPro" id="IPR011856">
    <property type="entry name" value="tRNA_endonuc-like_dom_sf"/>
</dbReference>